<sequence>MISINILDARRKLKILINSPNVGYSHLQFQGKLADTLVEAGHDVHILIPMWNQVDYTNGTKKVQRVLRYSTITPTLYHEIHWVTAPFDSNQMDPKVLNKMLNFTGQFCIGS</sequence>
<evidence type="ECO:0000313" key="1">
    <source>
        <dbReference type="Proteomes" id="UP000887540"/>
    </source>
</evidence>
<dbReference type="WBParaSite" id="ACRNAN_scaffold6582.g24064.t1">
    <property type="protein sequence ID" value="ACRNAN_scaffold6582.g24064.t1"/>
    <property type="gene ID" value="ACRNAN_scaffold6582.g24064"/>
</dbReference>
<name>A0A914E924_9BILA</name>
<accession>A0A914E924</accession>
<dbReference type="AlphaFoldDB" id="A0A914E924"/>
<keyword evidence="1" id="KW-1185">Reference proteome</keyword>
<dbReference type="Proteomes" id="UP000887540">
    <property type="component" value="Unplaced"/>
</dbReference>
<evidence type="ECO:0000313" key="2">
    <source>
        <dbReference type="WBParaSite" id="ACRNAN_scaffold6582.g24064.t1"/>
    </source>
</evidence>
<dbReference type="SUPFAM" id="SSF53756">
    <property type="entry name" value="UDP-Glycosyltransferase/glycogen phosphorylase"/>
    <property type="match status" value="1"/>
</dbReference>
<organism evidence="1 2">
    <name type="scientific">Acrobeloides nanus</name>
    <dbReference type="NCBI Taxonomy" id="290746"/>
    <lineage>
        <taxon>Eukaryota</taxon>
        <taxon>Metazoa</taxon>
        <taxon>Ecdysozoa</taxon>
        <taxon>Nematoda</taxon>
        <taxon>Chromadorea</taxon>
        <taxon>Rhabditida</taxon>
        <taxon>Tylenchina</taxon>
        <taxon>Cephalobomorpha</taxon>
        <taxon>Cephaloboidea</taxon>
        <taxon>Cephalobidae</taxon>
        <taxon>Acrobeloides</taxon>
    </lineage>
</organism>
<proteinExistence type="predicted"/>
<protein>
    <submittedName>
        <fullName evidence="2">Uncharacterized protein</fullName>
    </submittedName>
</protein>
<reference evidence="2" key="1">
    <citation type="submission" date="2022-11" db="UniProtKB">
        <authorList>
            <consortium name="WormBaseParasite"/>
        </authorList>
    </citation>
    <scope>IDENTIFICATION</scope>
</reference>